<dbReference type="OrthoDB" id="9805928at2"/>
<dbReference type="SUPFAM" id="SSF46785">
    <property type="entry name" value="Winged helix' DNA-binding domain"/>
    <property type="match status" value="1"/>
</dbReference>
<dbReference type="Gene3D" id="1.10.10.10">
    <property type="entry name" value="Winged helix-like DNA-binding domain superfamily/Winged helix DNA-binding domain"/>
    <property type="match status" value="1"/>
</dbReference>
<accession>A0A1M5XSE0</accession>
<proteinExistence type="predicted"/>
<name>A0A1M5XSE0_9FLAO</name>
<dbReference type="EMBL" id="QOVN01000002">
    <property type="protein sequence ID" value="RXG30232.1"/>
    <property type="molecule type" value="Genomic_DNA"/>
</dbReference>
<dbReference type="STRING" id="573501.SAMN04487999_1687"/>
<protein>
    <submittedName>
        <fullName evidence="3">Molybdate transport system regulatory protein</fullName>
    </submittedName>
</protein>
<dbReference type="AlphaFoldDB" id="A0A1M5XSE0"/>
<feature type="domain" description="HTH lysR-type" evidence="1">
    <location>
        <begin position="22"/>
        <end position="82"/>
    </location>
</feature>
<evidence type="ECO:0000313" key="4">
    <source>
        <dbReference type="Proteomes" id="UP000184240"/>
    </source>
</evidence>
<dbReference type="PANTHER" id="PTHR30432:SF1">
    <property type="entry name" value="DNA-BINDING TRANSCRIPTIONAL DUAL REGULATOR MODE"/>
    <property type="match status" value="1"/>
</dbReference>
<evidence type="ECO:0000313" key="5">
    <source>
        <dbReference type="Proteomes" id="UP000290037"/>
    </source>
</evidence>
<dbReference type="RefSeq" id="WP_072982191.1">
    <property type="nucleotide sequence ID" value="NZ_CAXPJH010000005.1"/>
</dbReference>
<sequence>MQIKSRVWIEDEGSVFLGYGRIELLKKVQETQSISAAARAMKMSYKKAWGLINAMNSTAKHPLVVTNTGGKSGGGTYLTDYGKEMIVEFEQLNAACEEFLNEKFKEVNYLGASL</sequence>
<reference evidence="3" key="1">
    <citation type="submission" date="2016-11" db="EMBL/GenBank/DDBJ databases">
        <authorList>
            <person name="Jaros S."/>
            <person name="Januszkiewicz K."/>
            <person name="Wedrychowicz H."/>
        </authorList>
    </citation>
    <scope>NUCLEOTIDE SEQUENCE [LARGE SCALE GENOMIC DNA]</scope>
    <source>
        <strain evidence="3">DSM 19859</strain>
    </source>
</reference>
<dbReference type="PANTHER" id="PTHR30432">
    <property type="entry name" value="TRANSCRIPTIONAL REGULATOR MODE"/>
    <property type="match status" value="1"/>
</dbReference>
<dbReference type="Proteomes" id="UP000184240">
    <property type="component" value="Unassembled WGS sequence"/>
</dbReference>
<dbReference type="InterPro" id="IPR051815">
    <property type="entry name" value="Molybdate_resp_trans_reg"/>
</dbReference>
<evidence type="ECO:0000259" key="1">
    <source>
        <dbReference type="Pfam" id="PF00126"/>
    </source>
</evidence>
<dbReference type="Proteomes" id="UP000290037">
    <property type="component" value="Unassembled WGS sequence"/>
</dbReference>
<evidence type="ECO:0000313" key="3">
    <source>
        <dbReference type="EMBL" id="SHI02721.1"/>
    </source>
</evidence>
<dbReference type="EMBL" id="FQXT01000003">
    <property type="protein sequence ID" value="SHI02721.1"/>
    <property type="molecule type" value="Genomic_DNA"/>
</dbReference>
<keyword evidence="5" id="KW-1185">Reference proteome</keyword>
<organism evidence="3 4">
    <name type="scientific">Leeuwenhoekiella palythoae</name>
    <dbReference type="NCBI Taxonomy" id="573501"/>
    <lineage>
        <taxon>Bacteria</taxon>
        <taxon>Pseudomonadati</taxon>
        <taxon>Bacteroidota</taxon>
        <taxon>Flavobacteriia</taxon>
        <taxon>Flavobacteriales</taxon>
        <taxon>Flavobacteriaceae</taxon>
        <taxon>Leeuwenhoekiella</taxon>
    </lineage>
</organism>
<dbReference type="Pfam" id="PF00126">
    <property type="entry name" value="HTH_1"/>
    <property type="match status" value="1"/>
</dbReference>
<dbReference type="InterPro" id="IPR000847">
    <property type="entry name" value="LysR_HTH_N"/>
</dbReference>
<dbReference type="InterPro" id="IPR036388">
    <property type="entry name" value="WH-like_DNA-bd_sf"/>
</dbReference>
<dbReference type="GO" id="GO:0003700">
    <property type="term" value="F:DNA-binding transcription factor activity"/>
    <property type="evidence" value="ECO:0007669"/>
    <property type="project" value="InterPro"/>
</dbReference>
<reference evidence="4" key="2">
    <citation type="submission" date="2016-11" db="EMBL/GenBank/DDBJ databases">
        <authorList>
            <person name="Varghese N."/>
            <person name="Submissions S."/>
        </authorList>
    </citation>
    <scope>NUCLEOTIDE SEQUENCE [LARGE SCALE GENOMIC DNA]</scope>
    <source>
        <strain evidence="4">DSM 19859</strain>
    </source>
</reference>
<reference evidence="2 5" key="3">
    <citation type="submission" date="2018-07" db="EMBL/GenBank/DDBJ databases">
        <title>Leeuwenhoekiella genomics.</title>
        <authorList>
            <person name="Tahon G."/>
            <person name="Willems A."/>
        </authorList>
    </citation>
    <scope>NUCLEOTIDE SEQUENCE [LARGE SCALE GENOMIC DNA]</scope>
    <source>
        <strain evidence="2 5">LMG 24856</strain>
    </source>
</reference>
<dbReference type="InterPro" id="IPR036390">
    <property type="entry name" value="WH_DNA-bd_sf"/>
</dbReference>
<gene>
    <name evidence="2" type="ORF">DSM01_982</name>
    <name evidence="3" type="ORF">SAMN04487999_1687</name>
</gene>
<evidence type="ECO:0000313" key="2">
    <source>
        <dbReference type="EMBL" id="RXG30232.1"/>
    </source>
</evidence>